<comment type="caution">
    <text evidence="2">The sequence shown here is derived from an EMBL/GenBank/DDBJ whole genome shotgun (WGS) entry which is preliminary data.</text>
</comment>
<protein>
    <recommendedName>
        <fullName evidence="4">Lipoprotein</fullName>
    </recommendedName>
</protein>
<dbReference type="RefSeq" id="WP_120190486.1">
    <property type="nucleotide sequence ID" value="NZ_MCHY01000009.1"/>
</dbReference>
<gene>
    <name evidence="2" type="ORF">BEP19_12250</name>
</gene>
<dbReference type="PROSITE" id="PS51257">
    <property type="entry name" value="PROKAR_LIPOPROTEIN"/>
    <property type="match status" value="1"/>
</dbReference>
<dbReference type="EMBL" id="MCHY01000009">
    <property type="protein sequence ID" value="RKD22996.1"/>
    <property type="molecule type" value="Genomic_DNA"/>
</dbReference>
<dbReference type="Proteomes" id="UP000284219">
    <property type="component" value="Unassembled WGS sequence"/>
</dbReference>
<dbReference type="AlphaFoldDB" id="A0A419SGU7"/>
<evidence type="ECO:0000256" key="1">
    <source>
        <dbReference type="SAM" id="SignalP"/>
    </source>
</evidence>
<proteinExistence type="predicted"/>
<evidence type="ECO:0000313" key="2">
    <source>
        <dbReference type="EMBL" id="RKD22996.1"/>
    </source>
</evidence>
<evidence type="ECO:0008006" key="4">
    <source>
        <dbReference type="Google" id="ProtNLM"/>
    </source>
</evidence>
<keyword evidence="3" id="KW-1185">Reference proteome</keyword>
<accession>A0A419SGU7</accession>
<organism evidence="2 3">
    <name type="scientific">Ammoniphilus oxalaticus</name>
    <dbReference type="NCBI Taxonomy" id="66863"/>
    <lineage>
        <taxon>Bacteria</taxon>
        <taxon>Bacillati</taxon>
        <taxon>Bacillota</taxon>
        <taxon>Bacilli</taxon>
        <taxon>Bacillales</taxon>
        <taxon>Paenibacillaceae</taxon>
        <taxon>Aneurinibacillus group</taxon>
        <taxon>Ammoniphilus</taxon>
    </lineage>
</organism>
<evidence type="ECO:0000313" key="3">
    <source>
        <dbReference type="Proteomes" id="UP000284219"/>
    </source>
</evidence>
<feature type="chain" id="PRO_5038590185" description="Lipoprotein" evidence="1">
    <location>
        <begin position="23"/>
        <end position="109"/>
    </location>
</feature>
<name>A0A419SGU7_9BACL</name>
<dbReference type="OrthoDB" id="2915800at2"/>
<feature type="signal peptide" evidence="1">
    <location>
        <begin position="1"/>
        <end position="22"/>
    </location>
</feature>
<keyword evidence="1" id="KW-0732">Signal</keyword>
<reference evidence="2 3" key="1">
    <citation type="submission" date="2016-08" db="EMBL/GenBank/DDBJ databases">
        <title>Novel Firmicute Genomes.</title>
        <authorList>
            <person name="Poppleton D.I."/>
            <person name="Gribaldo S."/>
        </authorList>
    </citation>
    <scope>NUCLEOTIDE SEQUENCE [LARGE SCALE GENOMIC DNA]</scope>
    <source>
        <strain evidence="2 3">RAOx-1</strain>
    </source>
</reference>
<sequence length="109" mass="12666">MRNRCRLTTLYLLSISSLLLLSACGETHSSTTSMLIITEKGQCGNQQWIKAYDPNNQSSAETFKLMVEQELNWSLIEVDREYFTTYSRKGNKPWILNQIEYPKEPMKPL</sequence>